<dbReference type="Pfam" id="PF13622">
    <property type="entry name" value="4HBT_3"/>
    <property type="match status" value="1"/>
</dbReference>
<evidence type="ECO:0000256" key="1">
    <source>
        <dbReference type="ARBA" id="ARBA00006538"/>
    </source>
</evidence>
<dbReference type="InterPro" id="IPR003703">
    <property type="entry name" value="Acyl_CoA_thio"/>
</dbReference>
<feature type="domain" description="Acyl-CoA thioesterase-like C-terminal" evidence="4">
    <location>
        <begin position="149"/>
        <end position="263"/>
    </location>
</feature>
<dbReference type="SUPFAM" id="SSF54637">
    <property type="entry name" value="Thioesterase/thiol ester dehydrase-isomerase"/>
    <property type="match status" value="2"/>
</dbReference>
<dbReference type="Proteomes" id="UP001589707">
    <property type="component" value="Unassembled WGS sequence"/>
</dbReference>
<keyword evidence="2" id="KW-0378">Hydrolase</keyword>
<dbReference type="CDD" id="cd03444">
    <property type="entry name" value="Thioesterase_II_repeat1"/>
    <property type="match status" value="1"/>
</dbReference>
<organism evidence="5 6">
    <name type="scientific">Brevibacterium otitidis</name>
    <dbReference type="NCBI Taxonomy" id="53364"/>
    <lineage>
        <taxon>Bacteria</taxon>
        <taxon>Bacillati</taxon>
        <taxon>Actinomycetota</taxon>
        <taxon>Actinomycetes</taxon>
        <taxon>Micrococcales</taxon>
        <taxon>Brevibacteriaceae</taxon>
        <taxon>Brevibacterium</taxon>
    </lineage>
</organism>
<evidence type="ECO:0000313" key="6">
    <source>
        <dbReference type="Proteomes" id="UP001589707"/>
    </source>
</evidence>
<dbReference type="CDD" id="cd03445">
    <property type="entry name" value="Thioesterase_II_repeat2"/>
    <property type="match status" value="1"/>
</dbReference>
<dbReference type="Gene3D" id="2.40.160.210">
    <property type="entry name" value="Acyl-CoA thioesterase, double hotdog domain"/>
    <property type="match status" value="1"/>
</dbReference>
<feature type="domain" description="Acyl-CoA thioesterase-like N-terminal HotDog" evidence="3">
    <location>
        <begin position="42"/>
        <end position="116"/>
    </location>
</feature>
<evidence type="ECO:0000259" key="3">
    <source>
        <dbReference type="Pfam" id="PF13622"/>
    </source>
</evidence>
<comment type="similarity">
    <text evidence="1">Belongs to the C/M/P thioester hydrolase family.</text>
</comment>
<dbReference type="RefSeq" id="WP_376837854.1">
    <property type="nucleotide sequence ID" value="NZ_JBHMAU010000015.1"/>
</dbReference>
<accession>A0ABV5WXZ4</accession>
<evidence type="ECO:0000259" key="4">
    <source>
        <dbReference type="Pfam" id="PF20789"/>
    </source>
</evidence>
<gene>
    <name evidence="5" type="ORF">ACFFN1_01260</name>
</gene>
<dbReference type="PANTHER" id="PTHR11066">
    <property type="entry name" value="ACYL-COA THIOESTERASE"/>
    <property type="match status" value="1"/>
</dbReference>
<comment type="caution">
    <text evidence="5">The sequence shown here is derived from an EMBL/GenBank/DDBJ whole genome shotgun (WGS) entry which is preliminary data.</text>
</comment>
<dbReference type="InterPro" id="IPR042171">
    <property type="entry name" value="Acyl-CoA_hotdog"/>
</dbReference>
<dbReference type="InterPro" id="IPR049449">
    <property type="entry name" value="TesB_ACOT8-like_N"/>
</dbReference>
<proteinExistence type="inferred from homology"/>
<dbReference type="PANTHER" id="PTHR11066:SF34">
    <property type="entry name" value="ACYL-COENZYME A THIOESTERASE 8"/>
    <property type="match status" value="1"/>
</dbReference>
<dbReference type="Pfam" id="PF20789">
    <property type="entry name" value="4HBT_3C"/>
    <property type="match status" value="1"/>
</dbReference>
<sequence>MSDVLFAPSETGEGSFVELMQLEKIDKNIYRAGYVFDEPYALYGGQVAAQSVHAAALTVDEERKPHSLHGYFLRPGNAARPTVFQVFRDRDGGSYSARRVVATQDGDVIFNMAINFTRGNDSPDLQGETAAAQEEIRFGDPSPMPRMFSFEARSTDQPFETTDYPVRFWARCTEDLGDSELLHICALTYLSDISSGLGAFNTEEFKSGSSLDHSLWFHRPVNMNEWVLCDYAPRSAAYGRGLYTGDITSADGVLIASVAQEALFRRLNPEQLKTYRGIGRPKKD</sequence>
<dbReference type="InterPro" id="IPR029069">
    <property type="entry name" value="HotDog_dom_sf"/>
</dbReference>
<protein>
    <submittedName>
        <fullName evidence="5">Acyl-CoA thioesterase</fullName>
    </submittedName>
</protein>
<evidence type="ECO:0000256" key="2">
    <source>
        <dbReference type="ARBA" id="ARBA00022801"/>
    </source>
</evidence>
<reference evidence="5 6" key="1">
    <citation type="submission" date="2024-09" db="EMBL/GenBank/DDBJ databases">
        <authorList>
            <person name="Sun Q."/>
            <person name="Mori K."/>
        </authorList>
    </citation>
    <scope>NUCLEOTIDE SEQUENCE [LARGE SCALE GENOMIC DNA]</scope>
    <source>
        <strain evidence="5 6">JCM 11683</strain>
    </source>
</reference>
<evidence type="ECO:0000313" key="5">
    <source>
        <dbReference type="EMBL" id="MFB9775058.1"/>
    </source>
</evidence>
<keyword evidence="6" id="KW-1185">Reference proteome</keyword>
<dbReference type="EMBL" id="JBHMAU010000015">
    <property type="protein sequence ID" value="MFB9775058.1"/>
    <property type="molecule type" value="Genomic_DNA"/>
</dbReference>
<name>A0ABV5WXZ4_9MICO</name>
<dbReference type="InterPro" id="IPR049450">
    <property type="entry name" value="ACOT8-like_C"/>
</dbReference>